<comment type="caution">
    <text evidence="2">The sequence shown here is derived from an EMBL/GenBank/DDBJ whole genome shotgun (WGS) entry which is preliminary data.</text>
</comment>
<keyword evidence="3" id="KW-1185">Reference proteome</keyword>
<dbReference type="Gene3D" id="2.40.320.10">
    <property type="entry name" value="Hypothetical Protein Pfu-838710-001"/>
    <property type="match status" value="1"/>
</dbReference>
<evidence type="ECO:0000259" key="1">
    <source>
        <dbReference type="PROSITE" id="PS51707"/>
    </source>
</evidence>
<feature type="domain" description="CYTH" evidence="1">
    <location>
        <begin position="1"/>
        <end position="180"/>
    </location>
</feature>
<dbReference type="PANTHER" id="PTHR21028:SF2">
    <property type="entry name" value="CYTH DOMAIN-CONTAINING PROTEIN"/>
    <property type="match status" value="1"/>
</dbReference>
<reference evidence="2 3" key="1">
    <citation type="submission" date="2020-07" db="EMBL/GenBank/DDBJ databases">
        <title>Thermogemmata thermophila gen. nov., sp. nov., a novel moderate thermophilic planctomycete from a Kamchatka hot spring.</title>
        <authorList>
            <person name="Elcheninov A.G."/>
            <person name="Podosokorskaya O.A."/>
            <person name="Kovaleva O.L."/>
            <person name="Novikov A."/>
            <person name="Bonch-Osmolovskaya E.A."/>
            <person name="Toshchakov S.V."/>
            <person name="Kublanov I.V."/>
        </authorList>
    </citation>
    <scope>NUCLEOTIDE SEQUENCE [LARGE SCALE GENOMIC DNA]</scope>
    <source>
        <strain evidence="2 3">2918</strain>
    </source>
</reference>
<dbReference type="CDD" id="cd07890">
    <property type="entry name" value="CYTH-like_AC_IV-like"/>
    <property type="match status" value="1"/>
</dbReference>
<dbReference type="Pfam" id="PF01928">
    <property type="entry name" value="CYTH"/>
    <property type="match status" value="1"/>
</dbReference>
<dbReference type="SMART" id="SM01118">
    <property type="entry name" value="CYTH"/>
    <property type="match status" value="1"/>
</dbReference>
<dbReference type="EMBL" id="JACEFB010000001">
    <property type="protein sequence ID" value="MBA2224719.1"/>
    <property type="molecule type" value="Genomic_DNA"/>
</dbReference>
<dbReference type="PROSITE" id="PS51707">
    <property type="entry name" value="CYTH"/>
    <property type="match status" value="1"/>
</dbReference>
<protein>
    <submittedName>
        <fullName evidence="2">Class IV adenylate cyclase</fullName>
    </submittedName>
</protein>
<dbReference type="PANTHER" id="PTHR21028">
    <property type="entry name" value="SI:CH211-156B7.4"/>
    <property type="match status" value="1"/>
</dbReference>
<dbReference type="SUPFAM" id="SSF55154">
    <property type="entry name" value="CYTH-like phosphatases"/>
    <property type="match status" value="1"/>
</dbReference>
<accession>A0A7V8VAZ0</accession>
<dbReference type="AlphaFoldDB" id="A0A7V8VAZ0"/>
<proteinExistence type="predicted"/>
<dbReference type="Proteomes" id="UP000542342">
    <property type="component" value="Unassembled WGS sequence"/>
</dbReference>
<dbReference type="InterPro" id="IPR033469">
    <property type="entry name" value="CYTH-like_dom_sf"/>
</dbReference>
<evidence type="ECO:0000313" key="2">
    <source>
        <dbReference type="EMBL" id="MBA2224719.1"/>
    </source>
</evidence>
<dbReference type="RefSeq" id="WP_194536146.1">
    <property type="nucleotide sequence ID" value="NZ_JACEFB010000001.1"/>
</dbReference>
<dbReference type="NCBIfam" id="TIGR00318">
    <property type="entry name" value="cyaB"/>
    <property type="match status" value="1"/>
</dbReference>
<gene>
    <name evidence="2" type="primary">cyaB</name>
    <name evidence="2" type="ORF">H0921_00920</name>
</gene>
<sequence>MLEVEIRYRLTDADALRQRLAEWGAEEPSERIETDHYFNAPHKDFRKTDEALRLRCVGETNRLTYKGPRRDSQTKTRPEIEVPLANGQETARQARDFLIALGFRYVATVSKRRQVYRLQRRGFPVEICFDDVYQVGSFVEVEILTEDENYEQAKATLLQITQELGLHQRELRSYLQMVLEAQTQNNLDHAQSSPDANDSKVTS</sequence>
<dbReference type="InterPro" id="IPR008173">
    <property type="entry name" value="Adenylyl_cyclase_CyaB"/>
</dbReference>
<organism evidence="2 3">
    <name type="scientific">Thermogemmata fonticola</name>
    <dbReference type="NCBI Taxonomy" id="2755323"/>
    <lineage>
        <taxon>Bacteria</taxon>
        <taxon>Pseudomonadati</taxon>
        <taxon>Planctomycetota</taxon>
        <taxon>Planctomycetia</taxon>
        <taxon>Gemmatales</taxon>
        <taxon>Gemmataceae</taxon>
        <taxon>Thermogemmata</taxon>
    </lineage>
</organism>
<dbReference type="InterPro" id="IPR023577">
    <property type="entry name" value="CYTH_domain"/>
</dbReference>
<name>A0A7V8VAZ0_9BACT</name>
<evidence type="ECO:0000313" key="3">
    <source>
        <dbReference type="Proteomes" id="UP000542342"/>
    </source>
</evidence>